<dbReference type="AlphaFoldDB" id="A0A7S3FX62"/>
<sequence length="110" mass="12350">MPKGLSFGNQGLQQKTEASHLSKPYYPFNNNEQADTSREQQSNVDALTMISKSENKFLMDANNETIQNFNSKPSTTLPANDTKMSDNEAFMAYMSKAEAGEEDEDDLEEQ</sequence>
<protein>
    <submittedName>
        <fullName evidence="2">Uncharacterized protein</fullName>
    </submittedName>
</protein>
<evidence type="ECO:0000256" key="1">
    <source>
        <dbReference type="SAM" id="MobiDB-lite"/>
    </source>
</evidence>
<feature type="compositionally biased region" description="Polar residues" evidence="1">
    <location>
        <begin position="28"/>
        <end position="43"/>
    </location>
</feature>
<feature type="compositionally biased region" description="Polar residues" evidence="1">
    <location>
        <begin position="7"/>
        <end position="16"/>
    </location>
</feature>
<name>A0A7S3FX62_9SPIT</name>
<evidence type="ECO:0000313" key="2">
    <source>
        <dbReference type="EMBL" id="CAE0235756.1"/>
    </source>
</evidence>
<organism evidence="2">
    <name type="scientific">Strombidium rassoulzadegani</name>
    <dbReference type="NCBI Taxonomy" id="1082188"/>
    <lineage>
        <taxon>Eukaryota</taxon>
        <taxon>Sar</taxon>
        <taxon>Alveolata</taxon>
        <taxon>Ciliophora</taxon>
        <taxon>Intramacronucleata</taxon>
        <taxon>Spirotrichea</taxon>
        <taxon>Oligotrichia</taxon>
        <taxon>Strombidiidae</taxon>
        <taxon>Strombidium</taxon>
    </lineage>
</organism>
<gene>
    <name evidence="2" type="ORF">SRAS04492_LOCUS7563</name>
</gene>
<reference evidence="2" key="1">
    <citation type="submission" date="2021-01" db="EMBL/GenBank/DDBJ databases">
        <authorList>
            <person name="Corre E."/>
            <person name="Pelletier E."/>
            <person name="Niang G."/>
            <person name="Scheremetjew M."/>
            <person name="Finn R."/>
            <person name="Kale V."/>
            <person name="Holt S."/>
            <person name="Cochrane G."/>
            <person name="Meng A."/>
            <person name="Brown T."/>
            <person name="Cohen L."/>
        </authorList>
    </citation>
    <scope>NUCLEOTIDE SEQUENCE</scope>
    <source>
        <strain evidence="2">Ras09</strain>
    </source>
</reference>
<dbReference type="EMBL" id="HBIA01015035">
    <property type="protein sequence ID" value="CAE0235756.1"/>
    <property type="molecule type" value="Transcribed_RNA"/>
</dbReference>
<accession>A0A7S3FX62</accession>
<feature type="region of interest" description="Disordered" evidence="1">
    <location>
        <begin position="1"/>
        <end position="43"/>
    </location>
</feature>
<proteinExistence type="predicted"/>